<dbReference type="PANTHER" id="PTHR42679">
    <property type="entry name" value="S-METHYL-5'-THIOADENOSINE PHOSPHORYLASE"/>
    <property type="match status" value="1"/>
</dbReference>
<organism evidence="5 6">
    <name type="scientific">candidate division CSSED10-310 bacterium</name>
    <dbReference type="NCBI Taxonomy" id="2855610"/>
    <lineage>
        <taxon>Bacteria</taxon>
        <taxon>Bacteria division CSSED10-310</taxon>
    </lineage>
</organism>
<accession>A0ABV6Z2U7</accession>
<sequence>MEAKIGVVGGSGLYEMEGFTDVSEITVTTPFGEPSDPYMVGLLQGRRVAFLPRHGKGHRYLPHEINYRANIYGFKKLGVERIISLTAVGSMRQDIKPMDLVLVNQFFDRTKGRLCTFFGEGIAAHISFDKPTCDDLSAYVFEACQEVGVTVHRGGTYICMEGPQFSTLAESLIYRKWGVDVIGMTNLTESKLAREAEMCYSTLALVTDYDCWRESEEAVSVGTILDYLRTNAENAKKIVKKLVPKIPETQSCACKEALAHAIITDPSAIPQTKKEELSLIIGKYIT</sequence>
<evidence type="ECO:0000259" key="4">
    <source>
        <dbReference type="Pfam" id="PF01048"/>
    </source>
</evidence>
<evidence type="ECO:0000256" key="3">
    <source>
        <dbReference type="HAMAP-Rule" id="MF_01963"/>
    </source>
</evidence>
<comment type="pathway">
    <text evidence="3">Amino-acid biosynthesis; L-methionine biosynthesis via salvage pathway; S-methyl-5-thio-alpha-D-ribose 1-phosphate from S-methyl-5'-thioadenosine (phosphorylase route): step 1/1.</text>
</comment>
<gene>
    <name evidence="3 5" type="primary">mtnP</name>
    <name evidence="5" type="ORF">ACFL27_21440</name>
</gene>
<reference evidence="5 6" key="1">
    <citation type="submission" date="2024-09" db="EMBL/GenBank/DDBJ databases">
        <title>Laminarin stimulates single cell rates of sulfate reduction while oxygen inhibits transcriptomic activity in coastal marine sediment.</title>
        <authorList>
            <person name="Lindsay M."/>
            <person name="Orcutt B."/>
            <person name="Emerson D."/>
            <person name="Stepanauskas R."/>
            <person name="D'Angelo T."/>
        </authorList>
    </citation>
    <scope>NUCLEOTIDE SEQUENCE [LARGE SCALE GENOMIC DNA]</scope>
    <source>
        <strain evidence="5">SAG AM-311-K15</strain>
    </source>
</reference>
<proteinExistence type="inferred from homology"/>
<keyword evidence="6" id="KW-1185">Reference proteome</keyword>
<comment type="caution">
    <text evidence="5">The sequence shown here is derived from an EMBL/GenBank/DDBJ whole genome shotgun (WGS) entry which is preliminary data.</text>
</comment>
<comment type="similarity">
    <text evidence="3">Belongs to the PNP/MTAP phosphorylase family. MTAP subfamily.</text>
</comment>
<feature type="domain" description="Nucleoside phosphorylase" evidence="4">
    <location>
        <begin position="4"/>
        <end position="243"/>
    </location>
</feature>
<dbReference type="HAMAP" id="MF_01963">
    <property type="entry name" value="MTAP"/>
    <property type="match status" value="1"/>
</dbReference>
<evidence type="ECO:0000256" key="1">
    <source>
        <dbReference type="ARBA" id="ARBA00022676"/>
    </source>
</evidence>
<feature type="binding site" evidence="3">
    <location>
        <position position="185"/>
    </location>
    <ligand>
        <name>phosphate</name>
        <dbReference type="ChEBI" id="CHEBI:43474"/>
    </ligand>
</feature>
<comment type="catalytic activity">
    <reaction evidence="3">
        <text>S-methyl-5'-thioadenosine + phosphate = 5-(methylsulfanyl)-alpha-D-ribose 1-phosphate + adenine</text>
        <dbReference type="Rhea" id="RHEA:11852"/>
        <dbReference type="ChEBI" id="CHEBI:16708"/>
        <dbReference type="ChEBI" id="CHEBI:17509"/>
        <dbReference type="ChEBI" id="CHEBI:43474"/>
        <dbReference type="ChEBI" id="CHEBI:58533"/>
        <dbReference type="EC" id="2.4.2.28"/>
    </reaction>
</comment>
<comment type="function">
    <text evidence="3">Catalyzes the reversible phosphorylation of S-methyl-5'-thioadenosine (MTA) to adenine and 5-methylthioribose-1-phosphate. Involved in the breakdown of MTA, a major by-product of polyamine biosynthesis. Responsible for the first step in the methionine salvage pathway after MTA has been generated from S-adenosylmethionine. Has broad substrate specificity with 6-aminopurine nucleosides as preferred substrates.</text>
</comment>
<keyword evidence="1 3" id="KW-0328">Glycosyltransferase</keyword>
<name>A0ABV6Z2U7_UNCC1</name>
<keyword evidence="2 3" id="KW-0808">Transferase</keyword>
<keyword evidence="3" id="KW-0660">Purine salvage</keyword>
<dbReference type="PANTHER" id="PTHR42679:SF2">
    <property type="entry name" value="S-METHYL-5'-THIOADENOSINE PHOSPHORYLASE"/>
    <property type="match status" value="1"/>
</dbReference>
<feature type="binding site" evidence="3">
    <location>
        <begin position="53"/>
        <end position="54"/>
    </location>
    <ligand>
        <name>phosphate</name>
        <dbReference type="ChEBI" id="CHEBI:43474"/>
    </ligand>
</feature>
<feature type="binding site" evidence="3">
    <location>
        <position position="11"/>
    </location>
    <ligand>
        <name>phosphate</name>
        <dbReference type="ChEBI" id="CHEBI:43474"/>
    </ligand>
</feature>
<feature type="binding site" evidence="3">
    <location>
        <begin position="86"/>
        <end position="87"/>
    </location>
    <ligand>
        <name>phosphate</name>
        <dbReference type="ChEBI" id="CHEBI:43474"/>
    </ligand>
</feature>
<dbReference type="NCBIfam" id="TIGR01694">
    <property type="entry name" value="MTAP"/>
    <property type="match status" value="1"/>
</dbReference>
<evidence type="ECO:0000313" key="5">
    <source>
        <dbReference type="EMBL" id="MFC1852769.1"/>
    </source>
</evidence>
<comment type="subunit">
    <text evidence="3">Homohexamer. Dimer of a homotrimer.</text>
</comment>
<dbReference type="InterPro" id="IPR000845">
    <property type="entry name" value="Nucleoside_phosphorylase_d"/>
</dbReference>
<dbReference type="Proteomes" id="UP001594351">
    <property type="component" value="Unassembled WGS sequence"/>
</dbReference>
<dbReference type="SUPFAM" id="SSF53167">
    <property type="entry name" value="Purine and uridine phosphorylases"/>
    <property type="match status" value="1"/>
</dbReference>
<dbReference type="EC" id="2.4.2.28" evidence="3"/>
<dbReference type="Pfam" id="PF01048">
    <property type="entry name" value="PNP_UDP_1"/>
    <property type="match status" value="1"/>
</dbReference>
<dbReference type="CDD" id="cd09010">
    <property type="entry name" value="MTAP_SsMTAPII_like_MTIP"/>
    <property type="match status" value="1"/>
</dbReference>
<dbReference type="InterPro" id="IPR010044">
    <property type="entry name" value="MTAP"/>
</dbReference>
<evidence type="ECO:0000313" key="6">
    <source>
        <dbReference type="Proteomes" id="UP001594351"/>
    </source>
</evidence>
<feature type="site" description="Important for substrate specificity" evidence="3">
    <location>
        <position position="166"/>
    </location>
</feature>
<feature type="binding site" evidence="3">
    <location>
        <begin position="208"/>
        <end position="210"/>
    </location>
    <ligand>
        <name>substrate</name>
    </ligand>
</feature>
<evidence type="ECO:0000256" key="2">
    <source>
        <dbReference type="ARBA" id="ARBA00022679"/>
    </source>
</evidence>
<dbReference type="GO" id="GO:0017061">
    <property type="term" value="F:S-methyl-5-thioadenosine phosphorylase activity"/>
    <property type="evidence" value="ECO:0007669"/>
    <property type="project" value="UniProtKB-EC"/>
</dbReference>
<protein>
    <recommendedName>
        <fullName evidence="3">S-methyl-5'-thioadenosine phosphorylase</fullName>
        <ecNumber evidence="3">2.4.2.28</ecNumber>
    </recommendedName>
    <alternativeName>
        <fullName evidence="3">5'-methylthioadenosine phosphorylase</fullName>
        <shortName evidence="3">MTA phosphorylase</shortName>
        <shortName evidence="3">MTAP</shortName>
    </alternativeName>
</protein>
<feature type="site" description="Important for substrate specificity" evidence="3">
    <location>
        <position position="221"/>
    </location>
</feature>
<dbReference type="Gene3D" id="3.40.50.1580">
    <property type="entry name" value="Nucleoside phosphorylase domain"/>
    <property type="match status" value="1"/>
</dbReference>
<dbReference type="InterPro" id="IPR035994">
    <property type="entry name" value="Nucleoside_phosphorylase_sf"/>
</dbReference>
<dbReference type="EMBL" id="JBHPBY010000364">
    <property type="protein sequence ID" value="MFC1852769.1"/>
    <property type="molecule type" value="Genomic_DNA"/>
</dbReference>
<feature type="binding site" evidence="3">
    <location>
        <position position="184"/>
    </location>
    <ligand>
        <name>substrate</name>
    </ligand>
</feature>